<dbReference type="InterPro" id="IPR041322">
    <property type="entry name" value="SYCP2_ARLD"/>
</dbReference>
<feature type="region of interest" description="Disordered" evidence="6">
    <location>
        <begin position="315"/>
        <end position="339"/>
    </location>
</feature>
<gene>
    <name evidence="9" type="ORF">KC01_LOCUS29262</name>
</gene>
<dbReference type="EMBL" id="OZ035825">
    <property type="protein sequence ID" value="CAL1601263.1"/>
    <property type="molecule type" value="Genomic_DNA"/>
</dbReference>
<evidence type="ECO:0000256" key="3">
    <source>
        <dbReference type="ARBA" id="ARBA00007960"/>
    </source>
</evidence>
<dbReference type="PANTHER" id="PTHR15607:SF18">
    <property type="entry name" value="SYNAPTONEMAL COMPLEX PROTEIN 2-LIKE ISOFORM X1"/>
    <property type="match status" value="1"/>
</dbReference>
<dbReference type="Pfam" id="PF18584">
    <property type="entry name" value="SYCP2_SLD"/>
    <property type="match status" value="1"/>
</dbReference>
<evidence type="ECO:0000256" key="1">
    <source>
        <dbReference type="ARBA" id="ARBA00004123"/>
    </source>
</evidence>
<sequence>MGLASLLRKEGLGHGTLIQLHQLVTTELSIEQYPHIQLVVKALEKLSENEKSLQALLLSGLTSKILWWYESVFEKLTCDLGLNPALKSLTEAFFDYFLELAKPSVPVSELRVILMYLCRTALDPTVTFRLRLEAIRTFNSSLESCGPEQRKVLQGHHDIACILNAGDPDSWLPKYYELQASITETLCRLTLKLDRPIKASEWFTSDLGHAFQAIRNPYFEALSRPKDEDMEEFWVDFNLGSECVSFFVDDPNKKMFLWESIHVMRDEVNRYSLTGYLSEHTVNPSTESMTSRAEQKEDAELMGERLALDAGDMFTDELGPSAERPESNKESSGEEEVAEVKLNVEEAEVIAKQAAVAETGILGAFPLPPPSSSSSSSSSPRRHVIVDPRTPKCCSRA</sequence>
<evidence type="ECO:0000256" key="4">
    <source>
        <dbReference type="ARBA" id="ARBA00022454"/>
    </source>
</evidence>
<dbReference type="GO" id="GO:0005694">
    <property type="term" value="C:chromosome"/>
    <property type="evidence" value="ECO:0007669"/>
    <property type="project" value="UniProtKB-SubCell"/>
</dbReference>
<evidence type="ECO:0000256" key="2">
    <source>
        <dbReference type="ARBA" id="ARBA00004286"/>
    </source>
</evidence>
<protein>
    <submittedName>
        <fullName evidence="9">Uncharacterized protein</fullName>
    </submittedName>
</protein>
<keyword evidence="10" id="KW-1185">Reference proteome</keyword>
<dbReference type="AlphaFoldDB" id="A0AAV2LLJ6"/>
<evidence type="ECO:0000256" key="6">
    <source>
        <dbReference type="SAM" id="MobiDB-lite"/>
    </source>
</evidence>
<evidence type="ECO:0000259" key="7">
    <source>
        <dbReference type="Pfam" id="PF18581"/>
    </source>
</evidence>
<proteinExistence type="inferred from homology"/>
<accession>A0AAV2LLJ6</accession>
<dbReference type="PANTHER" id="PTHR15607">
    <property type="entry name" value="SYNAPTONEMAL COMPLEX PROTEIN-RELATED"/>
    <property type="match status" value="1"/>
</dbReference>
<evidence type="ECO:0000256" key="5">
    <source>
        <dbReference type="ARBA" id="ARBA00023242"/>
    </source>
</evidence>
<reference evidence="9 10" key="1">
    <citation type="submission" date="2024-04" db="EMBL/GenBank/DDBJ databases">
        <authorList>
            <person name="Waldvogel A.-M."/>
            <person name="Schoenle A."/>
        </authorList>
    </citation>
    <scope>NUCLEOTIDE SEQUENCE [LARGE SCALE GENOMIC DNA]</scope>
</reference>
<dbReference type="InterPro" id="IPR024835">
    <property type="entry name" value="SYCP2-like"/>
</dbReference>
<dbReference type="InterPro" id="IPR040560">
    <property type="entry name" value="SYCP2_SLD"/>
</dbReference>
<comment type="similarity">
    <text evidence="3">Belongs to the SYCP2 family.</text>
</comment>
<dbReference type="GO" id="GO:0005634">
    <property type="term" value="C:nucleus"/>
    <property type="evidence" value="ECO:0007669"/>
    <property type="project" value="UniProtKB-SubCell"/>
</dbReference>
<comment type="subcellular location">
    <subcellularLocation>
        <location evidence="2">Chromosome</location>
    </subcellularLocation>
    <subcellularLocation>
        <location evidence="1">Nucleus</location>
    </subcellularLocation>
</comment>
<name>A0AAV2LLJ6_KNICA</name>
<feature type="region of interest" description="Disordered" evidence="6">
    <location>
        <begin position="362"/>
        <end position="397"/>
    </location>
</feature>
<evidence type="ECO:0000259" key="8">
    <source>
        <dbReference type="Pfam" id="PF18584"/>
    </source>
</evidence>
<feature type="compositionally biased region" description="Basic and acidic residues" evidence="6">
    <location>
        <begin position="323"/>
        <end position="339"/>
    </location>
</feature>
<evidence type="ECO:0000313" key="10">
    <source>
        <dbReference type="Proteomes" id="UP001497482"/>
    </source>
</evidence>
<evidence type="ECO:0000313" key="9">
    <source>
        <dbReference type="EMBL" id="CAL1601263.1"/>
    </source>
</evidence>
<feature type="domain" description="Synaptonemal complex protein 2 armadillo-repeat-like" evidence="7">
    <location>
        <begin position="14"/>
        <end position="146"/>
    </location>
</feature>
<dbReference type="Pfam" id="PF18581">
    <property type="entry name" value="SYCP2_ARLD"/>
    <property type="match status" value="1"/>
</dbReference>
<dbReference type="Proteomes" id="UP001497482">
    <property type="component" value="Chromosome 3"/>
</dbReference>
<organism evidence="9 10">
    <name type="scientific">Knipowitschia caucasica</name>
    <name type="common">Caucasian dwarf goby</name>
    <name type="synonym">Pomatoschistus caucasicus</name>
    <dbReference type="NCBI Taxonomy" id="637954"/>
    <lineage>
        <taxon>Eukaryota</taxon>
        <taxon>Metazoa</taxon>
        <taxon>Chordata</taxon>
        <taxon>Craniata</taxon>
        <taxon>Vertebrata</taxon>
        <taxon>Euteleostomi</taxon>
        <taxon>Actinopterygii</taxon>
        <taxon>Neopterygii</taxon>
        <taxon>Teleostei</taxon>
        <taxon>Neoteleostei</taxon>
        <taxon>Acanthomorphata</taxon>
        <taxon>Gobiaria</taxon>
        <taxon>Gobiiformes</taxon>
        <taxon>Gobioidei</taxon>
        <taxon>Gobiidae</taxon>
        <taxon>Gobiinae</taxon>
        <taxon>Knipowitschia</taxon>
    </lineage>
</organism>
<keyword evidence="4" id="KW-0158">Chromosome</keyword>
<feature type="domain" description="Synaptonemal complex protein 2 Spt16M-like" evidence="8">
    <location>
        <begin position="221"/>
        <end position="275"/>
    </location>
</feature>
<keyword evidence="5" id="KW-0539">Nucleus</keyword>